<dbReference type="PANTHER" id="PTHR21015">
    <property type="entry name" value="UDP-N-ACETYLGLUCOSAMINE--N-ACETYLMURAMYL-(PENTAPEPTIDE) PYROPHOSPHORYL-UNDECAPRENOL N-ACETYLGLUCOSAMINE TRANSFERASE 1"/>
    <property type="match status" value="1"/>
</dbReference>
<dbReference type="InterPro" id="IPR020023">
    <property type="entry name" value="PseG"/>
</dbReference>
<evidence type="ECO:0000256" key="3">
    <source>
        <dbReference type="PIRSR" id="PIRSR620023-2"/>
    </source>
</evidence>
<reference evidence="5 6" key="1">
    <citation type="submission" date="2016-10" db="EMBL/GenBank/DDBJ databases">
        <authorList>
            <person name="de Groot N.N."/>
        </authorList>
    </citation>
    <scope>NUCLEOTIDE SEQUENCE [LARGE SCALE GENOMIC DNA]</scope>
    <source>
        <strain evidence="5 6">CGMCC 1.3442</strain>
    </source>
</reference>
<feature type="active site" description="Proton acceptor" evidence="2">
    <location>
        <position position="18"/>
    </location>
</feature>
<evidence type="ECO:0000259" key="4">
    <source>
        <dbReference type="Pfam" id="PF04101"/>
    </source>
</evidence>
<feature type="binding site" evidence="3">
    <location>
        <position position="262"/>
    </location>
    <ligand>
        <name>substrate</name>
    </ligand>
</feature>
<name>A0A1G9YNE0_9BACI</name>
<keyword evidence="6" id="KW-1185">Reference proteome</keyword>
<evidence type="ECO:0000313" key="5">
    <source>
        <dbReference type="EMBL" id="SDN10547.1"/>
    </source>
</evidence>
<evidence type="ECO:0000256" key="1">
    <source>
        <dbReference type="ARBA" id="ARBA00023136"/>
    </source>
</evidence>
<keyword evidence="5" id="KW-0378">Hydrolase</keyword>
<feature type="domain" description="Glycosyl transferase family 28 C-terminal" evidence="4">
    <location>
        <begin position="196"/>
        <end position="326"/>
    </location>
</feature>
<dbReference type="NCBIfam" id="TIGR03590">
    <property type="entry name" value="PseG"/>
    <property type="match status" value="1"/>
</dbReference>
<dbReference type="GO" id="GO:0016758">
    <property type="term" value="F:hexosyltransferase activity"/>
    <property type="evidence" value="ECO:0007669"/>
    <property type="project" value="InterPro"/>
</dbReference>
<dbReference type="InterPro" id="IPR007235">
    <property type="entry name" value="Glyco_trans_28_C"/>
</dbReference>
<feature type="binding site" evidence="3">
    <location>
        <position position="159"/>
    </location>
    <ligand>
        <name>substrate</name>
    </ligand>
</feature>
<dbReference type="SUPFAM" id="SSF53756">
    <property type="entry name" value="UDP-Glycosyltransferase/glycogen phosphorylase"/>
    <property type="match status" value="1"/>
</dbReference>
<dbReference type="Pfam" id="PF04101">
    <property type="entry name" value="Glyco_tran_28_C"/>
    <property type="match status" value="1"/>
</dbReference>
<organism evidence="5 6">
    <name type="scientific">Tenuibacillus multivorans</name>
    <dbReference type="NCBI Taxonomy" id="237069"/>
    <lineage>
        <taxon>Bacteria</taxon>
        <taxon>Bacillati</taxon>
        <taxon>Bacillota</taxon>
        <taxon>Bacilli</taxon>
        <taxon>Bacillales</taxon>
        <taxon>Bacillaceae</taxon>
        <taxon>Tenuibacillus</taxon>
    </lineage>
</organism>
<gene>
    <name evidence="5" type="ORF">SAMN05216498_1486</name>
</gene>
<dbReference type="Proteomes" id="UP000199334">
    <property type="component" value="Unassembled WGS sequence"/>
</dbReference>
<dbReference type="PANTHER" id="PTHR21015:SF22">
    <property type="entry name" value="GLYCOSYLTRANSFERASE"/>
    <property type="match status" value="1"/>
</dbReference>
<dbReference type="Gene3D" id="3.40.50.2000">
    <property type="entry name" value="Glycogen Phosphorylase B"/>
    <property type="match status" value="1"/>
</dbReference>
<dbReference type="Gene3D" id="3.40.50.11190">
    <property type="match status" value="1"/>
</dbReference>
<dbReference type="EMBL" id="FNIG01000002">
    <property type="protein sequence ID" value="SDN10547.1"/>
    <property type="molecule type" value="Genomic_DNA"/>
</dbReference>
<evidence type="ECO:0000256" key="2">
    <source>
        <dbReference type="PIRSR" id="PIRSR620023-1"/>
    </source>
</evidence>
<dbReference type="STRING" id="237069.SAMN05216498_1486"/>
<accession>A0A1G9YNE0</accession>
<sequence length="347" mass="39521">MVNIYIRTDASIEIGTGHVMRCLTLAHALKLKGAKVSFISKDLEGHLIDFIRQNGFDVAPIRYLPTFDDKIDAVLTQQILKNVKVDWLIIDHYEIDERWERQIRPYTEKIMVIEDFSRTKHDCDLLLNYHVYATIHDQYKQLLPNHTRTLLGSDYILLRDEFLQERKDTIVRDGSINRILVSFGGTDPTGETVKTLQALQQLNLQYISVDVVIGDQASDKGLIQQLCEANPQWRLHIQSDNIAKLMRQADLAVGSGGVSSYERCFLGLPTLTIQTADNQHNLLQSLKTLGVIDYLGKHDNVDQTRIQQKLNGLIQYPSRLKEMSNRCLSLFNSEDGVELVSSTILEG</sequence>
<evidence type="ECO:0000313" key="6">
    <source>
        <dbReference type="Proteomes" id="UP000199334"/>
    </source>
</evidence>
<keyword evidence="1" id="KW-0472">Membrane</keyword>
<protein>
    <submittedName>
        <fullName evidence="5">UDP-2,4-diacetamido-2,4,6-trideoxy-beta-L-altropyranose hydrolase</fullName>
    </submittedName>
</protein>
<dbReference type="AlphaFoldDB" id="A0A1G9YNE0"/>
<dbReference type="GO" id="GO:0016787">
    <property type="term" value="F:hydrolase activity"/>
    <property type="evidence" value="ECO:0007669"/>
    <property type="project" value="UniProtKB-KW"/>
</dbReference>
<proteinExistence type="predicted"/>